<protein>
    <recommendedName>
        <fullName evidence="13">Protein tweety homolog</fullName>
    </recommendedName>
</protein>
<comment type="caution">
    <text evidence="15">The sequence shown here is derived from an EMBL/GenBank/DDBJ whole genome shotgun (WGS) entry which is preliminary data.</text>
</comment>
<evidence type="ECO:0000256" key="12">
    <source>
        <dbReference type="ARBA" id="ARBA00023303"/>
    </source>
</evidence>
<dbReference type="GO" id="GO:0005229">
    <property type="term" value="F:intracellularly calcium-gated chloride channel activity"/>
    <property type="evidence" value="ECO:0007669"/>
    <property type="project" value="TreeGrafter"/>
</dbReference>
<dbReference type="PANTHER" id="PTHR12424">
    <property type="entry name" value="TWEETY-RELATED"/>
    <property type="match status" value="1"/>
</dbReference>
<keyword evidence="7 13" id="KW-0406">Ion transport</keyword>
<keyword evidence="10" id="KW-0325">Glycoprotein</keyword>
<feature type="compositionally biased region" description="Low complexity" evidence="14">
    <location>
        <begin position="520"/>
        <end position="530"/>
    </location>
</feature>
<dbReference type="EMBL" id="BGZK01001710">
    <property type="protein sequence ID" value="GBP84986.1"/>
    <property type="molecule type" value="Genomic_DNA"/>
</dbReference>
<proteinExistence type="inferred from homology"/>
<evidence type="ECO:0000256" key="5">
    <source>
        <dbReference type="ARBA" id="ARBA00022692"/>
    </source>
</evidence>
<dbReference type="Proteomes" id="UP000299102">
    <property type="component" value="Unassembled WGS sequence"/>
</dbReference>
<dbReference type="GO" id="GO:0034707">
    <property type="term" value="C:chloride channel complex"/>
    <property type="evidence" value="ECO:0007669"/>
    <property type="project" value="UniProtKB-UniRule"/>
</dbReference>
<keyword evidence="16" id="KW-1185">Reference proteome</keyword>
<reference evidence="15 16" key="1">
    <citation type="journal article" date="2019" name="Commun. Biol.">
        <title>The bagworm genome reveals a unique fibroin gene that provides high tensile strength.</title>
        <authorList>
            <person name="Kono N."/>
            <person name="Nakamura H."/>
            <person name="Ohtoshi R."/>
            <person name="Tomita M."/>
            <person name="Numata K."/>
            <person name="Arakawa K."/>
        </authorList>
    </citation>
    <scope>NUCLEOTIDE SEQUENCE [LARGE SCALE GENOMIC DNA]</scope>
</reference>
<feature type="transmembrane region" description="Helical" evidence="13">
    <location>
        <begin position="399"/>
        <end position="423"/>
    </location>
</feature>
<dbReference type="GO" id="GO:0005886">
    <property type="term" value="C:plasma membrane"/>
    <property type="evidence" value="ECO:0007669"/>
    <property type="project" value="UniProtKB-SubCell"/>
</dbReference>
<feature type="transmembrane region" description="Helical" evidence="13">
    <location>
        <begin position="246"/>
        <end position="275"/>
    </location>
</feature>
<dbReference type="AlphaFoldDB" id="A0A4C1Z8S5"/>
<comment type="similarity">
    <text evidence="2 13">Belongs to the tweety family.</text>
</comment>
<keyword evidence="12 13" id="KW-0407">Ion channel</keyword>
<evidence type="ECO:0000256" key="8">
    <source>
        <dbReference type="ARBA" id="ARBA00023136"/>
    </source>
</evidence>
<evidence type="ECO:0000256" key="14">
    <source>
        <dbReference type="SAM" id="MobiDB-lite"/>
    </source>
</evidence>
<keyword evidence="6 13" id="KW-1133">Transmembrane helix</keyword>
<keyword evidence="4" id="KW-1003">Cell membrane</keyword>
<evidence type="ECO:0000256" key="1">
    <source>
        <dbReference type="ARBA" id="ARBA00004651"/>
    </source>
</evidence>
<name>A0A4C1Z8S5_EUMVA</name>
<evidence type="ECO:0000256" key="9">
    <source>
        <dbReference type="ARBA" id="ARBA00023173"/>
    </source>
</evidence>
<evidence type="ECO:0000313" key="15">
    <source>
        <dbReference type="EMBL" id="GBP84986.1"/>
    </source>
</evidence>
<keyword evidence="11 13" id="KW-0868">Chloride</keyword>
<evidence type="ECO:0000256" key="7">
    <source>
        <dbReference type="ARBA" id="ARBA00023065"/>
    </source>
</evidence>
<evidence type="ECO:0000256" key="13">
    <source>
        <dbReference type="RuleBase" id="RU361114"/>
    </source>
</evidence>
<evidence type="ECO:0000256" key="11">
    <source>
        <dbReference type="ARBA" id="ARBA00023214"/>
    </source>
</evidence>
<dbReference type="PANTHER" id="PTHR12424:SF8">
    <property type="entry name" value="PROTEIN TWEETY"/>
    <property type="match status" value="1"/>
</dbReference>
<accession>A0A4C1Z8S5</accession>
<dbReference type="OrthoDB" id="187568at2759"/>
<comment type="function">
    <text evidence="13">Probable chloride channel.</text>
</comment>
<dbReference type="Pfam" id="PF04906">
    <property type="entry name" value="Tweety"/>
    <property type="match status" value="1"/>
</dbReference>
<evidence type="ECO:0000256" key="6">
    <source>
        <dbReference type="ARBA" id="ARBA00022989"/>
    </source>
</evidence>
<sequence>MGAVGGSDEYTPPRLSRLLHSLPHLNVTLHRVNDTFAPRSPVYLESLGILGSVPGAWLILTLLVLLLYLLTRCCDRKQRPPKSITALKISLMVLSVLCCGAIGVGLFGNDDLHNAMLQSMQAGSELANLVNIVKNQSSLLEEAMGSSARAPLARLADALDAPVANQTALGSLLRALSMLRNNASAAAAAADNLRRPLSSLQLDVFMKRLWVYEAARWAGGMAGWCCCGAICVALLAAAARRFRRALLLLSVGALAALVACWLAAALLLALAAAAADACQDPAAALAHHAPHRLAPDMVHYYLSCKVSRENVLTAELRNAQRAVLAVRQALALLSTGAPQLFNDPGLQPALGKLSAGTGEAERALVSLNRALECRVARAAFVKGARAACDGGLQALSLQLVAAAAAGILFTAIVLVDSHAWIYINTKRLVRGEEQAPFLSSGASSGGSSAGGGVGGAGGARTLPRAGVYPNGKPPSYSAAVQLMELNDRDRRTRVSGTATLGEAWAAAAAAGWGGGAALSGSQTLGRAPHNGKGGGGGAHAPPDGARASSALAPAPPNDTHGCLHKQRWIQEGVMTPRKGIHENMTGLGFCLSIVIELVVREVLDILGSYLRRLENFCNTEILLALTCICYDSDNSGFAISEMGLHAMAF</sequence>
<dbReference type="GO" id="GO:0072320">
    <property type="term" value="F:volume-sensitive chloride channel activity"/>
    <property type="evidence" value="ECO:0007669"/>
    <property type="project" value="TreeGrafter"/>
</dbReference>
<evidence type="ECO:0000256" key="3">
    <source>
        <dbReference type="ARBA" id="ARBA00022448"/>
    </source>
</evidence>
<dbReference type="STRING" id="151549.A0A4C1Z8S5"/>
<organism evidence="15 16">
    <name type="scientific">Eumeta variegata</name>
    <name type="common">Bagworm moth</name>
    <name type="synonym">Eumeta japonica</name>
    <dbReference type="NCBI Taxonomy" id="151549"/>
    <lineage>
        <taxon>Eukaryota</taxon>
        <taxon>Metazoa</taxon>
        <taxon>Ecdysozoa</taxon>
        <taxon>Arthropoda</taxon>
        <taxon>Hexapoda</taxon>
        <taxon>Insecta</taxon>
        <taxon>Pterygota</taxon>
        <taxon>Neoptera</taxon>
        <taxon>Endopterygota</taxon>
        <taxon>Lepidoptera</taxon>
        <taxon>Glossata</taxon>
        <taxon>Ditrysia</taxon>
        <taxon>Tineoidea</taxon>
        <taxon>Psychidae</taxon>
        <taxon>Oiketicinae</taxon>
        <taxon>Eumeta</taxon>
    </lineage>
</organism>
<feature type="transmembrane region" description="Helical" evidence="13">
    <location>
        <begin position="47"/>
        <end position="70"/>
    </location>
</feature>
<keyword evidence="5 13" id="KW-0812">Transmembrane</keyword>
<keyword evidence="3 13" id="KW-0813">Transport</keyword>
<evidence type="ECO:0000313" key="16">
    <source>
        <dbReference type="Proteomes" id="UP000299102"/>
    </source>
</evidence>
<feature type="region of interest" description="Disordered" evidence="14">
    <location>
        <begin position="520"/>
        <end position="561"/>
    </location>
</feature>
<feature type="compositionally biased region" description="Low complexity" evidence="14">
    <location>
        <begin position="539"/>
        <end position="552"/>
    </location>
</feature>
<feature type="transmembrane region" description="Helical" evidence="13">
    <location>
        <begin position="91"/>
        <end position="108"/>
    </location>
</feature>
<keyword evidence="8 13" id="KW-0472">Membrane</keyword>
<keyword evidence="9 13" id="KW-0869">Chloride channel</keyword>
<evidence type="ECO:0000256" key="2">
    <source>
        <dbReference type="ARBA" id="ARBA00009849"/>
    </source>
</evidence>
<evidence type="ECO:0000256" key="4">
    <source>
        <dbReference type="ARBA" id="ARBA00022475"/>
    </source>
</evidence>
<feature type="transmembrane region" description="Helical" evidence="13">
    <location>
        <begin position="217"/>
        <end position="239"/>
    </location>
</feature>
<comment type="subcellular location">
    <subcellularLocation>
        <location evidence="1 13">Cell membrane</location>
        <topology evidence="1 13">Multi-pass membrane protein</topology>
    </subcellularLocation>
</comment>
<evidence type="ECO:0000256" key="10">
    <source>
        <dbReference type="ARBA" id="ARBA00023180"/>
    </source>
</evidence>
<gene>
    <name evidence="15" type="primary">tty</name>
    <name evidence="15" type="ORF">EVAR_62645_1</name>
</gene>
<dbReference type="InterPro" id="IPR006990">
    <property type="entry name" value="Tweety"/>
</dbReference>